<dbReference type="AlphaFoldDB" id="W4FM91"/>
<dbReference type="RefSeq" id="XP_009841852.1">
    <property type="nucleotide sequence ID" value="XM_009843550.1"/>
</dbReference>
<reference evidence="1" key="1">
    <citation type="submission" date="2013-12" db="EMBL/GenBank/DDBJ databases">
        <title>The Genome Sequence of Aphanomyces astaci APO3.</title>
        <authorList>
            <consortium name="The Broad Institute Genomics Platform"/>
            <person name="Russ C."/>
            <person name="Tyler B."/>
            <person name="van West P."/>
            <person name="Dieguez-Uribeondo J."/>
            <person name="Young S.K."/>
            <person name="Zeng Q."/>
            <person name="Gargeya S."/>
            <person name="Fitzgerald M."/>
            <person name="Abouelleil A."/>
            <person name="Alvarado L."/>
            <person name="Chapman S.B."/>
            <person name="Gainer-Dewar J."/>
            <person name="Goldberg J."/>
            <person name="Griggs A."/>
            <person name="Gujja S."/>
            <person name="Hansen M."/>
            <person name="Howarth C."/>
            <person name="Imamovic A."/>
            <person name="Ireland A."/>
            <person name="Larimer J."/>
            <person name="McCowan C."/>
            <person name="Murphy C."/>
            <person name="Pearson M."/>
            <person name="Poon T.W."/>
            <person name="Priest M."/>
            <person name="Roberts A."/>
            <person name="Saif S."/>
            <person name="Shea T."/>
            <person name="Sykes S."/>
            <person name="Wortman J."/>
            <person name="Nusbaum C."/>
            <person name="Birren B."/>
        </authorList>
    </citation>
    <scope>NUCLEOTIDE SEQUENCE [LARGE SCALE GENOMIC DNA]</scope>
    <source>
        <strain evidence="1">APO3</strain>
    </source>
</reference>
<evidence type="ECO:0000313" key="1">
    <source>
        <dbReference type="EMBL" id="ETV68627.1"/>
    </source>
</evidence>
<name>W4FM91_APHAT</name>
<dbReference type="GeneID" id="20817433"/>
<protein>
    <submittedName>
        <fullName evidence="1">Uncharacterized protein</fullName>
    </submittedName>
</protein>
<proteinExistence type="predicted"/>
<dbReference type="VEuPathDB" id="FungiDB:H257_15437"/>
<accession>W4FM91</accession>
<dbReference type="EMBL" id="KI913183">
    <property type="protein sequence ID" value="ETV68627.1"/>
    <property type="molecule type" value="Genomic_DNA"/>
</dbReference>
<organism evidence="1">
    <name type="scientific">Aphanomyces astaci</name>
    <name type="common">Crayfish plague agent</name>
    <dbReference type="NCBI Taxonomy" id="112090"/>
    <lineage>
        <taxon>Eukaryota</taxon>
        <taxon>Sar</taxon>
        <taxon>Stramenopiles</taxon>
        <taxon>Oomycota</taxon>
        <taxon>Saprolegniomycetes</taxon>
        <taxon>Saprolegniales</taxon>
        <taxon>Verrucalvaceae</taxon>
        <taxon>Aphanomyces</taxon>
    </lineage>
</organism>
<gene>
    <name evidence="1" type="ORF">H257_15437</name>
</gene>
<sequence length="78" mass="9185">MDRFYLRGGNQYNAWAKHALDFEMKTPTFEKMIHRVIRLVEAVLYDHYVNPLSMTQQVLKGTVFSHYPAALYATDVKF</sequence>